<dbReference type="GO" id="GO:0016491">
    <property type="term" value="F:oxidoreductase activity"/>
    <property type="evidence" value="ECO:0007669"/>
    <property type="project" value="InterPro"/>
</dbReference>
<comment type="similarity">
    <text evidence="1">Belongs to the asaB hydroxylase/desaturase family.</text>
</comment>
<dbReference type="AlphaFoldDB" id="A0A395T939"/>
<gene>
    <name evidence="3" type="ORF">FLONG3_646</name>
</gene>
<protein>
    <submittedName>
        <fullName evidence="3">7alpha-cephem-methoxylase p8 chain</fullName>
    </submittedName>
</protein>
<comment type="caution">
    <text evidence="3">The sequence shown here is derived from an EMBL/GenBank/DDBJ whole genome shotgun (WGS) entry which is preliminary data.</text>
</comment>
<dbReference type="Proteomes" id="UP000266234">
    <property type="component" value="Unassembled WGS sequence"/>
</dbReference>
<dbReference type="EMBL" id="PXOG01000012">
    <property type="protein sequence ID" value="RGP81264.1"/>
    <property type="molecule type" value="Genomic_DNA"/>
</dbReference>
<evidence type="ECO:0000256" key="1">
    <source>
        <dbReference type="ARBA" id="ARBA00023604"/>
    </source>
</evidence>
<name>A0A395T939_9HYPO</name>
<evidence type="ECO:0000256" key="2">
    <source>
        <dbReference type="SAM" id="MobiDB-lite"/>
    </source>
</evidence>
<reference evidence="3 4" key="1">
    <citation type="journal article" date="2018" name="PLoS Pathog.">
        <title>Evolution of structural diversity of trichothecenes, a family of toxins produced by plant pathogenic and entomopathogenic fungi.</title>
        <authorList>
            <person name="Proctor R.H."/>
            <person name="McCormick S.P."/>
            <person name="Kim H.S."/>
            <person name="Cardoza R.E."/>
            <person name="Stanley A.M."/>
            <person name="Lindo L."/>
            <person name="Kelly A."/>
            <person name="Brown D.W."/>
            <person name="Lee T."/>
            <person name="Vaughan M.M."/>
            <person name="Alexander N.J."/>
            <person name="Busman M."/>
            <person name="Gutierrez S."/>
        </authorList>
    </citation>
    <scope>NUCLEOTIDE SEQUENCE [LARGE SCALE GENOMIC DNA]</scope>
    <source>
        <strain evidence="3 4">NRRL 20695</strain>
    </source>
</reference>
<keyword evidence="4" id="KW-1185">Reference proteome</keyword>
<dbReference type="NCBIfam" id="NF041278">
    <property type="entry name" value="CmcJ_NvfI_EfuI"/>
    <property type="match status" value="1"/>
</dbReference>
<sequence length="906" mass="103432">MTTGVFHYIDPTSSVDASGNRVKPWAKVDVDQTSFQRKLVKRDVVDIRSAASIKAFDVDLSGFDVFRSPAKETEFTDDSAVRNGYYGEVEALLKERIPEIKKIVIFDHTIRRREKTSPRQPVQQVHVDQTPGAAEARVRRHTDPSEAEELLKGRYQIINVWRPIGHPASDFPLAVIDYRSTKPEDMIKVDLLYPNREDNDDDDRGKEVLPDEATLKSTEGYSVKGETYSVAPNDQHKFYYAKDMTPEEVMLIKCFDSKSEVHEGGQHGIAGYTPHTAFVDPDTPKDAPGRQSIECPGISYGSIRTSRSEAATECDLVFVDFYLNEFDTSCLGKIRFKNNIDFAIFLANEHFFSKFLREVSESDVDHDPLESRTHTLSWAGSVDRPRTEHDVVRLILNSKDGYFKLLDGYIKLGFAPRHDLFSLQHRPASRSQQTGFVRFLERVYQEPHLAQDRDMLIRIFEWFIQIEDNVKFPSASDLDLLSPTHDTVPGRPRPPIDHLTEMLKWQTTGSTICSHRIGLTYEMIEMLCAKGAVFDLYQDRFLSNPRLDSHVKADQQKLLVNAVEIAMMPHCPASFLRTFLSSRRDEEDEFVTESPAWTLSGADLPRGMHYAVTDMGWIVTCIYKAIFHVNHHIDDQSFVDQEYQAKLSLLSSPNWTDNTEIQALMNPIEAVESILSQIRSRPDSSQAEEFKEQGWFRLCHAIYGLASDSYCAQYAESSKYFGDRRHRFVIGKSWDPQAQWMEVQGANRNSAWVTPSVDDENMFSNRRPTRILRPYDGQPPTLGLTETFPDCFENLRLPDLLVTVTHPPIQYIKIIQFTLDVPVFIFILVRQKQSLFPYFRGVTGAIDDNNGNALIDEGASQRPLEVVRLFRSCADNGSAWFGRGRFEKGTEEKFMADDGAIDSWAE</sequence>
<accession>A0A395T939</accession>
<dbReference type="STRING" id="694270.A0A395T939"/>
<dbReference type="PANTHER" id="PTHR34598:SF4">
    <property type="entry name" value="7ALPHA-CEPHEM-METHOXYLASE P8 CHAIN RELATED PROTEIN"/>
    <property type="match status" value="1"/>
</dbReference>
<dbReference type="PANTHER" id="PTHR34598">
    <property type="entry name" value="BLL6449 PROTEIN"/>
    <property type="match status" value="1"/>
</dbReference>
<organism evidence="3 4">
    <name type="scientific">Fusarium longipes</name>
    <dbReference type="NCBI Taxonomy" id="694270"/>
    <lineage>
        <taxon>Eukaryota</taxon>
        <taxon>Fungi</taxon>
        <taxon>Dikarya</taxon>
        <taxon>Ascomycota</taxon>
        <taxon>Pezizomycotina</taxon>
        <taxon>Sordariomycetes</taxon>
        <taxon>Hypocreomycetidae</taxon>
        <taxon>Hypocreales</taxon>
        <taxon>Nectriaceae</taxon>
        <taxon>Fusarium</taxon>
    </lineage>
</organism>
<dbReference type="InterPro" id="IPR044053">
    <property type="entry name" value="AsaB-like"/>
</dbReference>
<feature type="compositionally biased region" description="Polar residues" evidence="2">
    <location>
        <begin position="118"/>
        <end position="127"/>
    </location>
</feature>
<dbReference type="OrthoDB" id="412788at2759"/>
<feature type="region of interest" description="Disordered" evidence="2">
    <location>
        <begin position="114"/>
        <end position="144"/>
    </location>
</feature>
<evidence type="ECO:0000313" key="3">
    <source>
        <dbReference type="EMBL" id="RGP81264.1"/>
    </source>
</evidence>
<proteinExistence type="inferred from homology"/>
<evidence type="ECO:0000313" key="4">
    <source>
        <dbReference type="Proteomes" id="UP000266234"/>
    </source>
</evidence>